<dbReference type="Pfam" id="PF00119">
    <property type="entry name" value="ATP-synt_A"/>
    <property type="match status" value="1"/>
</dbReference>
<evidence type="ECO:0000313" key="13">
    <source>
        <dbReference type="Proteomes" id="UP000430345"/>
    </source>
</evidence>
<dbReference type="PRINTS" id="PR00123">
    <property type="entry name" value="ATPASEA"/>
</dbReference>
<dbReference type="InterPro" id="IPR023011">
    <property type="entry name" value="ATP_synth_F0_asu_AS"/>
</dbReference>
<evidence type="ECO:0000256" key="11">
    <source>
        <dbReference type="HAMAP-Rule" id="MF_01393"/>
    </source>
</evidence>
<dbReference type="InterPro" id="IPR000568">
    <property type="entry name" value="ATP_synth_F0_asu"/>
</dbReference>
<dbReference type="PANTHER" id="PTHR42823">
    <property type="entry name" value="ATP SYNTHASE SUBUNIT A, CHLOROPLASTIC"/>
    <property type="match status" value="1"/>
</dbReference>
<dbReference type="InterPro" id="IPR045082">
    <property type="entry name" value="ATP_syn_F0_a_bact/chloroplast"/>
</dbReference>
<accession>A0A6I1MGN5</accession>
<reference evidence="12 13" key="1">
    <citation type="submission" date="2019-10" db="EMBL/GenBank/DDBJ databases">
        <title>The Genome Sequence of Clostridium tarantellae Isolated from Fish Brain.</title>
        <authorList>
            <person name="Bano L."/>
            <person name="Kiel M."/>
            <person name="Sales G."/>
            <person name="Doxey A.C."/>
            <person name="Mansfield M.J."/>
            <person name="Schiavone M."/>
            <person name="Rossetto O."/>
            <person name="Pirazzini M."/>
            <person name="Dobrindt U."/>
            <person name="Montecucco C."/>
        </authorList>
    </citation>
    <scope>NUCLEOTIDE SEQUENCE [LARGE SCALE GENOMIC DNA]</scope>
    <source>
        <strain evidence="12 13">DSM 3997</strain>
    </source>
</reference>
<keyword evidence="8 11" id="KW-0406">Ion transport</keyword>
<dbReference type="NCBIfam" id="NF004484">
    <property type="entry name" value="PRK05815.3-2"/>
    <property type="match status" value="1"/>
</dbReference>
<feature type="transmembrane region" description="Helical" evidence="11">
    <location>
        <begin position="145"/>
        <end position="170"/>
    </location>
</feature>
<keyword evidence="9 11" id="KW-0472">Membrane</keyword>
<keyword evidence="6 11" id="KW-0375">Hydrogen ion transport</keyword>
<keyword evidence="3 11" id="KW-0813">Transport</keyword>
<name>A0A6I1MGN5_9CLOT</name>
<dbReference type="HAMAP" id="MF_01393">
    <property type="entry name" value="ATP_synth_a_bact"/>
    <property type="match status" value="1"/>
</dbReference>
<feature type="transmembrane region" description="Helical" evidence="11">
    <location>
        <begin position="98"/>
        <end position="117"/>
    </location>
</feature>
<evidence type="ECO:0000256" key="8">
    <source>
        <dbReference type="ARBA" id="ARBA00023065"/>
    </source>
</evidence>
<feature type="transmembrane region" description="Helical" evidence="11">
    <location>
        <begin position="69"/>
        <end position="92"/>
    </location>
</feature>
<keyword evidence="10 11" id="KW-0066">ATP synthesis</keyword>
<dbReference type="SUPFAM" id="SSF81336">
    <property type="entry name" value="F1F0 ATP synthase subunit A"/>
    <property type="match status" value="1"/>
</dbReference>
<keyword evidence="11" id="KW-1003">Cell membrane</keyword>
<dbReference type="EMBL" id="WHJC01000011">
    <property type="protein sequence ID" value="MPQ42535.1"/>
    <property type="molecule type" value="Genomic_DNA"/>
</dbReference>
<dbReference type="Gene3D" id="1.20.120.220">
    <property type="entry name" value="ATP synthase, F0 complex, subunit A"/>
    <property type="match status" value="1"/>
</dbReference>
<keyword evidence="5 11" id="KW-0812">Transmembrane</keyword>
<dbReference type="OrthoDB" id="9789241at2"/>
<gene>
    <name evidence="11" type="primary">atpB</name>
    <name evidence="12" type="ORF">GBZ86_01970</name>
</gene>
<keyword evidence="13" id="KW-1185">Reference proteome</keyword>
<organism evidence="12 13">
    <name type="scientific">Clostridium tarantellae</name>
    <dbReference type="NCBI Taxonomy" id="39493"/>
    <lineage>
        <taxon>Bacteria</taxon>
        <taxon>Bacillati</taxon>
        <taxon>Bacillota</taxon>
        <taxon>Clostridia</taxon>
        <taxon>Eubacteriales</taxon>
        <taxon>Clostridiaceae</taxon>
        <taxon>Clostridium</taxon>
    </lineage>
</organism>
<evidence type="ECO:0000256" key="9">
    <source>
        <dbReference type="ARBA" id="ARBA00023136"/>
    </source>
</evidence>
<evidence type="ECO:0000256" key="6">
    <source>
        <dbReference type="ARBA" id="ARBA00022781"/>
    </source>
</evidence>
<evidence type="ECO:0000256" key="10">
    <source>
        <dbReference type="ARBA" id="ARBA00023310"/>
    </source>
</evidence>
<evidence type="ECO:0000256" key="4">
    <source>
        <dbReference type="ARBA" id="ARBA00022547"/>
    </source>
</evidence>
<feature type="transmembrane region" description="Helical" evidence="11">
    <location>
        <begin position="15"/>
        <end position="33"/>
    </location>
</feature>
<keyword evidence="4 11" id="KW-0138">CF(0)</keyword>
<comment type="subcellular location">
    <subcellularLocation>
        <location evidence="11">Cell membrane</location>
        <topology evidence="11">Multi-pass membrane protein</topology>
    </subcellularLocation>
    <subcellularLocation>
        <location evidence="1">Membrane</location>
        <topology evidence="1">Multi-pass membrane protein</topology>
    </subcellularLocation>
</comment>
<dbReference type="GO" id="GO:0005886">
    <property type="term" value="C:plasma membrane"/>
    <property type="evidence" value="ECO:0007669"/>
    <property type="project" value="UniProtKB-SubCell"/>
</dbReference>
<keyword evidence="7 11" id="KW-1133">Transmembrane helix</keyword>
<comment type="similarity">
    <text evidence="2 11">Belongs to the ATPase A chain family.</text>
</comment>
<evidence type="ECO:0000256" key="3">
    <source>
        <dbReference type="ARBA" id="ARBA00022448"/>
    </source>
</evidence>
<proteinExistence type="inferred from homology"/>
<evidence type="ECO:0000256" key="1">
    <source>
        <dbReference type="ARBA" id="ARBA00004141"/>
    </source>
</evidence>
<dbReference type="GO" id="GO:0042777">
    <property type="term" value="P:proton motive force-driven plasma membrane ATP synthesis"/>
    <property type="evidence" value="ECO:0007669"/>
    <property type="project" value="TreeGrafter"/>
</dbReference>
<dbReference type="InterPro" id="IPR035908">
    <property type="entry name" value="F0_ATP_A_sf"/>
</dbReference>
<dbReference type="CDD" id="cd00310">
    <property type="entry name" value="ATP-synt_Fo_a_6"/>
    <property type="match status" value="1"/>
</dbReference>
<dbReference type="Proteomes" id="UP000430345">
    <property type="component" value="Unassembled WGS sequence"/>
</dbReference>
<evidence type="ECO:0000256" key="7">
    <source>
        <dbReference type="ARBA" id="ARBA00022989"/>
    </source>
</evidence>
<evidence type="ECO:0000256" key="5">
    <source>
        <dbReference type="ARBA" id="ARBA00022692"/>
    </source>
</evidence>
<dbReference type="GO" id="GO:0045259">
    <property type="term" value="C:proton-transporting ATP synthase complex"/>
    <property type="evidence" value="ECO:0007669"/>
    <property type="project" value="UniProtKB-KW"/>
</dbReference>
<dbReference type="PROSITE" id="PS00449">
    <property type="entry name" value="ATPASE_A"/>
    <property type="match status" value="1"/>
</dbReference>
<comment type="function">
    <text evidence="11">Key component of the proton channel; it plays a direct role in the translocation of protons across the membrane.</text>
</comment>
<evidence type="ECO:0000313" key="12">
    <source>
        <dbReference type="EMBL" id="MPQ42535.1"/>
    </source>
</evidence>
<dbReference type="AlphaFoldDB" id="A0A6I1MGN5"/>
<protein>
    <recommendedName>
        <fullName evidence="11">ATP synthase subunit a</fullName>
    </recommendedName>
    <alternativeName>
        <fullName evidence="11">ATP synthase F0 sector subunit a</fullName>
    </alternativeName>
    <alternativeName>
        <fullName evidence="11">F-ATPase subunit 6</fullName>
    </alternativeName>
</protein>
<comment type="caution">
    <text evidence="12">The sequence shown here is derived from an EMBL/GenBank/DDBJ whole genome shotgun (WGS) entry which is preliminary data.</text>
</comment>
<evidence type="ECO:0000256" key="2">
    <source>
        <dbReference type="ARBA" id="ARBA00006810"/>
    </source>
</evidence>
<feature type="transmembrane region" description="Helical" evidence="11">
    <location>
        <begin position="190"/>
        <end position="212"/>
    </location>
</feature>
<dbReference type="PANTHER" id="PTHR42823:SF3">
    <property type="entry name" value="ATP SYNTHASE SUBUNIT A, CHLOROPLASTIC"/>
    <property type="match status" value="1"/>
</dbReference>
<dbReference type="GO" id="GO:0046933">
    <property type="term" value="F:proton-transporting ATP synthase activity, rotational mechanism"/>
    <property type="evidence" value="ECO:0007669"/>
    <property type="project" value="UniProtKB-UniRule"/>
</dbReference>
<sequence length="218" mass="24302">MFSFKIGNILIDSDIVFQWIIILVLAIGAYLLTRNLKGKLTKKEVVLEMLYDTVAGLVRGNIGESYMSYVPFIGSLMIYLLILNLVGLLGIMPPTKDLNVAIGLACISIVVIHFTAIKRNGVGGYLHGYTQPFVLMLPLNIMERIVFPVSLSLRLFGNMLAATLIIELLYDALNHVAWFAQLGIPIFAHAYFDVFDGTIQMIVFTMLTMVNIKMTAEH</sequence>